<reference evidence="1" key="1">
    <citation type="journal article" date="2020" name="Stud. Mycol.">
        <title>101 Dothideomycetes genomes: a test case for predicting lifestyles and emergence of pathogens.</title>
        <authorList>
            <person name="Haridas S."/>
            <person name="Albert R."/>
            <person name="Binder M."/>
            <person name="Bloem J."/>
            <person name="Labutti K."/>
            <person name="Salamov A."/>
            <person name="Andreopoulos B."/>
            <person name="Baker S."/>
            <person name="Barry K."/>
            <person name="Bills G."/>
            <person name="Bluhm B."/>
            <person name="Cannon C."/>
            <person name="Castanera R."/>
            <person name="Culley D."/>
            <person name="Daum C."/>
            <person name="Ezra D."/>
            <person name="Gonzalez J."/>
            <person name="Henrissat B."/>
            <person name="Kuo A."/>
            <person name="Liang C."/>
            <person name="Lipzen A."/>
            <person name="Lutzoni F."/>
            <person name="Magnuson J."/>
            <person name="Mondo S."/>
            <person name="Nolan M."/>
            <person name="Ohm R."/>
            <person name="Pangilinan J."/>
            <person name="Park H.-J."/>
            <person name="Ramirez L."/>
            <person name="Alfaro M."/>
            <person name="Sun H."/>
            <person name="Tritt A."/>
            <person name="Yoshinaga Y."/>
            <person name="Zwiers L.-H."/>
            <person name="Turgeon B."/>
            <person name="Goodwin S."/>
            <person name="Spatafora J."/>
            <person name="Crous P."/>
            <person name="Grigoriev I."/>
        </authorList>
    </citation>
    <scope>NUCLEOTIDE SEQUENCE</scope>
    <source>
        <strain evidence="1">CBS 279.74</strain>
    </source>
</reference>
<sequence>MLKFSEFPTEMKTHIFSFIRAKVDQKKTGLISREWNDIMSPLMWKELHSNLLTSPRKSLSALLHTSSRALPHIRSLSIDWAHLNKWTIIAAAECNLRLLLCAMPKDKLLHFRSNSPIDASVLQFLLQTHHKLKSINTGLIDRRLKKTDSLVESIWLIPHLSNVTDITVAMRFGQTKGYYSGFRFLVCNIPRLSRFCLLNKRRVCPRVDIIAARILGPTPTVPQARRLSHLTTLDMSAIDLSYPQALIDHLDLPTLENISMLRCNNAESMLQALSTSFSTGPCRLKSVVVDITQNTVKAYGASSAIDGLLASCSGLKRIIVHTTGQLVSKDSIIRHGATLKELSLTKYLYGSFDQYYYSIHDLTAILQSCSVLECLGLSLGSRSFKLGHIRDMGLSFSLPTVPSTGIKSDVLVALDAVATISRLRVLRIMYCASVDFDVNQTVPQDTTHHCTFLMQHLANQILRYLVSRKRSIRKLIVSSPDVGMSGPENPRVDRNGHTWPMYLYSEGRTKDSTGQEEVVAVPIDPTEVNREMLDFSGYFLD</sequence>
<dbReference type="Proteomes" id="UP000799428">
    <property type="component" value="Unassembled WGS sequence"/>
</dbReference>
<proteinExistence type="predicted"/>
<name>A0A6G1KFB0_9PLEO</name>
<organism evidence="1 2">
    <name type="scientific">Pleomassaria siparia CBS 279.74</name>
    <dbReference type="NCBI Taxonomy" id="1314801"/>
    <lineage>
        <taxon>Eukaryota</taxon>
        <taxon>Fungi</taxon>
        <taxon>Dikarya</taxon>
        <taxon>Ascomycota</taxon>
        <taxon>Pezizomycotina</taxon>
        <taxon>Dothideomycetes</taxon>
        <taxon>Pleosporomycetidae</taxon>
        <taxon>Pleosporales</taxon>
        <taxon>Pleomassariaceae</taxon>
        <taxon>Pleomassaria</taxon>
    </lineage>
</organism>
<protein>
    <recommendedName>
        <fullName evidence="3">F-box domain-containing protein</fullName>
    </recommendedName>
</protein>
<evidence type="ECO:0000313" key="1">
    <source>
        <dbReference type="EMBL" id="KAF2711101.1"/>
    </source>
</evidence>
<evidence type="ECO:0000313" key="2">
    <source>
        <dbReference type="Proteomes" id="UP000799428"/>
    </source>
</evidence>
<evidence type="ECO:0008006" key="3">
    <source>
        <dbReference type="Google" id="ProtNLM"/>
    </source>
</evidence>
<accession>A0A6G1KFB0</accession>
<dbReference type="EMBL" id="MU005768">
    <property type="protein sequence ID" value="KAF2711101.1"/>
    <property type="molecule type" value="Genomic_DNA"/>
</dbReference>
<dbReference type="OrthoDB" id="3794784at2759"/>
<dbReference type="AlphaFoldDB" id="A0A6G1KFB0"/>
<gene>
    <name evidence="1" type="ORF">K504DRAFT_454107</name>
</gene>
<dbReference type="SUPFAM" id="SSF52047">
    <property type="entry name" value="RNI-like"/>
    <property type="match status" value="1"/>
</dbReference>
<keyword evidence="2" id="KW-1185">Reference proteome</keyword>